<evidence type="ECO:0000313" key="7">
    <source>
        <dbReference type="EMBL" id="MCC9295865.1"/>
    </source>
</evidence>
<evidence type="ECO:0000256" key="4">
    <source>
        <dbReference type="ARBA" id="ARBA00023136"/>
    </source>
</evidence>
<comment type="subcellular location">
    <subcellularLocation>
        <location evidence="5">Cell membrane</location>
        <topology evidence="5">Multi-pass membrane protein</topology>
    </subcellularLocation>
    <subcellularLocation>
        <location evidence="1">Membrane</location>
        <topology evidence="1">Multi-pass membrane protein</topology>
    </subcellularLocation>
</comment>
<keyword evidence="5" id="KW-1003">Cell membrane</keyword>
<feature type="transmembrane region" description="Helical" evidence="5">
    <location>
        <begin position="126"/>
        <end position="146"/>
    </location>
</feature>
<keyword evidence="5" id="KW-0406">Ion transport</keyword>
<protein>
    <recommendedName>
        <fullName evidence="5">Divalent metal cation transporter MntH</fullName>
    </recommendedName>
</protein>
<feature type="transmembrane region" description="Helical" evidence="5">
    <location>
        <begin position="55"/>
        <end position="77"/>
    </location>
</feature>
<feature type="transmembrane region" description="Helical" evidence="5">
    <location>
        <begin position="158"/>
        <end position="177"/>
    </location>
</feature>
<feature type="transmembrane region" description="Helical" evidence="5">
    <location>
        <begin position="286"/>
        <end position="304"/>
    </location>
</feature>
<feature type="transmembrane region" description="Helical" evidence="5">
    <location>
        <begin position="245"/>
        <end position="266"/>
    </location>
</feature>
<feature type="transmembrane region" description="Helical" evidence="5">
    <location>
        <begin position="335"/>
        <end position="354"/>
    </location>
</feature>
<evidence type="ECO:0000256" key="3">
    <source>
        <dbReference type="ARBA" id="ARBA00022989"/>
    </source>
</evidence>
<sequence>MRENNNLIEIPKGKSFYKKLMAFIGPAYLVSVGYMDPGNWATDIAGGSKFGYNLIWVILISNIMAIFFQTLCARLGIITGKDLAQACRSHYNTAVNYILWILCEIAIVSTDIAEVLGTAIGLNLIFNLPLIYGVIITGFDTLLLLFLDRFGIRKMEAFIIGLIAIIGISFFIEIIISKPDYHGIALGFIPNLPNKDALFIAIGIIGATIMPHNLYLHSSIVQTRNIERTESGLKQAVKFNNIDSLVALNLAFLVNAAILILAASVFHRSGNYGVDDILKAHKLLEPVLGSTLAPILFGVALIAAGQSSTITGTYAGQIVMEGFIHLRVQPWVRRLITRILAIIPSILTIIYFGDSATGELLIISQVILSLQLAFALIPLIHFVSSKNLMKGFAISKKAQILAWLLSILIIYLNVRLVIETLMEWMSKSNLKSFEYLSITICIMMGILLVYIIFEPIISKSGNRDAVDIHGDVLFPEINKIEPYNSIALALDFSKNDRDVLSQAVNFCSKDSNLILIHIVESVSASIYGKKANDVESKRDIERLNMYVEKLESLGFQSVIPEVGYGKAEKSLVKIVEKHHADLIIFGTHGHHGIADILFGTITDKVKHKLSIPILIAK</sequence>
<evidence type="ECO:0000256" key="5">
    <source>
        <dbReference type="HAMAP-Rule" id="MF_00221"/>
    </source>
</evidence>
<evidence type="ECO:0000259" key="6">
    <source>
        <dbReference type="Pfam" id="PF00582"/>
    </source>
</evidence>
<dbReference type="EMBL" id="JAJJPB010000019">
    <property type="protein sequence ID" value="MCC9295865.1"/>
    <property type="molecule type" value="Genomic_DNA"/>
</dbReference>
<comment type="caution">
    <text evidence="5">Lacks conserved residue(s) required for the propagation of feature annotation.</text>
</comment>
<accession>A0ABS8N9Y5</accession>
<dbReference type="CDD" id="cd00293">
    <property type="entry name" value="USP-like"/>
    <property type="match status" value="1"/>
</dbReference>
<evidence type="ECO:0000256" key="2">
    <source>
        <dbReference type="ARBA" id="ARBA00022692"/>
    </source>
</evidence>
<keyword evidence="8" id="KW-1185">Reference proteome</keyword>
<dbReference type="InterPro" id="IPR001046">
    <property type="entry name" value="NRAMP_fam"/>
</dbReference>
<dbReference type="SUPFAM" id="SSF52402">
    <property type="entry name" value="Adenine nucleotide alpha hydrolases-like"/>
    <property type="match status" value="1"/>
</dbReference>
<feature type="transmembrane region" description="Helical" evidence="5">
    <location>
        <begin position="360"/>
        <end position="380"/>
    </location>
</feature>
<dbReference type="NCBIfam" id="NF001923">
    <property type="entry name" value="PRK00701.1"/>
    <property type="match status" value="1"/>
</dbReference>
<dbReference type="NCBIfam" id="NF037982">
    <property type="entry name" value="Nramp_1"/>
    <property type="match status" value="1"/>
</dbReference>
<dbReference type="InterPro" id="IPR014729">
    <property type="entry name" value="Rossmann-like_a/b/a_fold"/>
</dbReference>
<feature type="domain" description="UspA" evidence="6">
    <location>
        <begin position="483"/>
        <end position="617"/>
    </location>
</feature>
<dbReference type="InterPro" id="IPR006016">
    <property type="entry name" value="UspA"/>
</dbReference>
<comment type="similarity">
    <text evidence="5">Belongs to the NRAMP family.</text>
</comment>
<gene>
    <name evidence="5" type="primary">mntH</name>
    <name evidence="7" type="ORF">LN736_13440</name>
</gene>
<evidence type="ECO:0000313" key="8">
    <source>
        <dbReference type="Proteomes" id="UP001165422"/>
    </source>
</evidence>
<feature type="transmembrane region" description="Helical" evidence="5">
    <location>
        <begin position="400"/>
        <end position="418"/>
    </location>
</feature>
<feature type="transmembrane region" description="Helical" evidence="5">
    <location>
        <begin position="97"/>
        <end position="120"/>
    </location>
</feature>
<comment type="caution">
    <text evidence="7">The sequence shown here is derived from an EMBL/GenBank/DDBJ whole genome shotgun (WGS) entry which is preliminary data.</text>
</comment>
<dbReference type="Pfam" id="PF01566">
    <property type="entry name" value="Nramp"/>
    <property type="match status" value="1"/>
</dbReference>
<reference evidence="7" key="1">
    <citation type="submission" date="2021-11" db="EMBL/GenBank/DDBJ databases">
        <authorList>
            <person name="Qingchun L."/>
            <person name="Dong Z."/>
            <person name="Zongwei Q."/>
            <person name="Jia Z."/>
            <person name="Duotao L."/>
        </authorList>
    </citation>
    <scope>NUCLEOTIDE SEQUENCE</scope>
    <source>
        <strain evidence="7">WLY-B-L2</strain>
    </source>
</reference>
<feature type="transmembrane region" description="Helical" evidence="5">
    <location>
        <begin position="433"/>
        <end position="453"/>
    </location>
</feature>
<keyword evidence="5" id="KW-0813">Transport</keyword>
<proteinExistence type="inferred from homology"/>
<dbReference type="HAMAP" id="MF_00221">
    <property type="entry name" value="NRAMP"/>
    <property type="match status" value="1"/>
</dbReference>
<dbReference type="NCBIfam" id="TIGR01197">
    <property type="entry name" value="nramp"/>
    <property type="match status" value="1"/>
</dbReference>
<dbReference type="PRINTS" id="PR00447">
    <property type="entry name" value="NATRESASSCMP"/>
</dbReference>
<feature type="transmembrane region" description="Helical" evidence="5">
    <location>
        <begin position="197"/>
        <end position="216"/>
    </location>
</feature>
<evidence type="ECO:0000256" key="1">
    <source>
        <dbReference type="ARBA" id="ARBA00004141"/>
    </source>
</evidence>
<keyword evidence="3 5" id="KW-1133">Transmembrane helix</keyword>
<dbReference type="PANTHER" id="PTHR11706">
    <property type="entry name" value="SOLUTE CARRIER PROTEIN FAMILY 11 MEMBER"/>
    <property type="match status" value="1"/>
</dbReference>
<organism evidence="7 8">
    <name type="scientific">Clostridium aromativorans</name>
    <dbReference type="NCBI Taxonomy" id="2836848"/>
    <lineage>
        <taxon>Bacteria</taxon>
        <taxon>Bacillati</taxon>
        <taxon>Bacillota</taxon>
        <taxon>Clostridia</taxon>
        <taxon>Eubacteriales</taxon>
        <taxon>Clostridiaceae</taxon>
        <taxon>Clostridium</taxon>
    </lineage>
</organism>
<keyword evidence="5" id="KW-0769">Symport</keyword>
<feature type="transmembrane region" description="Helical" evidence="5">
    <location>
        <begin position="20"/>
        <end position="35"/>
    </location>
</feature>
<comment type="function">
    <text evidence="5">H(+)-stimulated, divalent metal cation uptake system.</text>
</comment>
<dbReference type="RefSeq" id="WP_179977340.1">
    <property type="nucleotide sequence ID" value="NZ_JAJJPB010000019.1"/>
</dbReference>
<dbReference type="Gene3D" id="3.40.50.620">
    <property type="entry name" value="HUPs"/>
    <property type="match status" value="1"/>
</dbReference>
<dbReference type="Proteomes" id="UP001165422">
    <property type="component" value="Unassembled WGS sequence"/>
</dbReference>
<dbReference type="PANTHER" id="PTHR11706:SF101">
    <property type="entry name" value="MANGANESE TRANSPORTER SMF1"/>
    <property type="match status" value="1"/>
</dbReference>
<name>A0ABS8N9Y5_9CLOT</name>
<keyword evidence="4 5" id="KW-0472">Membrane</keyword>
<dbReference type="Pfam" id="PF00582">
    <property type="entry name" value="Usp"/>
    <property type="match status" value="1"/>
</dbReference>
<keyword evidence="2 5" id="KW-0812">Transmembrane</keyword>